<evidence type="ECO:0000313" key="9">
    <source>
        <dbReference type="EMBL" id="GBF99009.1"/>
    </source>
</evidence>
<feature type="compositionally biased region" description="Pro residues" evidence="6">
    <location>
        <begin position="1411"/>
        <end position="1424"/>
    </location>
</feature>
<evidence type="ECO:0000259" key="7">
    <source>
        <dbReference type="Pfam" id="PF12717"/>
    </source>
</evidence>
<dbReference type="GO" id="GO:0000796">
    <property type="term" value="C:condensin complex"/>
    <property type="evidence" value="ECO:0007669"/>
    <property type="project" value="TreeGrafter"/>
</dbReference>
<dbReference type="InterPro" id="IPR026971">
    <property type="entry name" value="CND1/NCAPD3"/>
</dbReference>
<dbReference type="PANTHER" id="PTHR14222:SF2">
    <property type="entry name" value="CONDENSIN COMPLEX SUBUNIT 1"/>
    <property type="match status" value="1"/>
</dbReference>
<organism evidence="9 10">
    <name type="scientific">Raphidocelis subcapitata</name>
    <dbReference type="NCBI Taxonomy" id="307507"/>
    <lineage>
        <taxon>Eukaryota</taxon>
        <taxon>Viridiplantae</taxon>
        <taxon>Chlorophyta</taxon>
        <taxon>core chlorophytes</taxon>
        <taxon>Chlorophyceae</taxon>
        <taxon>CS clade</taxon>
        <taxon>Sphaeropleales</taxon>
        <taxon>Selenastraceae</taxon>
        <taxon>Raphidocelis</taxon>
    </lineage>
</organism>
<feature type="domain" description="Condensin complex subunit 1 N-terminal" evidence="8">
    <location>
        <begin position="62"/>
        <end position="244"/>
    </location>
</feature>
<feature type="compositionally biased region" description="Gly residues" evidence="6">
    <location>
        <begin position="1379"/>
        <end position="1391"/>
    </location>
</feature>
<dbReference type="InterPro" id="IPR016024">
    <property type="entry name" value="ARM-type_fold"/>
</dbReference>
<evidence type="ECO:0000256" key="5">
    <source>
        <dbReference type="ARBA" id="ARBA00023306"/>
    </source>
</evidence>
<feature type="region of interest" description="Disordered" evidence="6">
    <location>
        <begin position="1312"/>
        <end position="1340"/>
    </location>
</feature>
<dbReference type="PANTHER" id="PTHR14222">
    <property type="entry name" value="CONDENSIN"/>
    <property type="match status" value="1"/>
</dbReference>
<evidence type="ECO:0000256" key="3">
    <source>
        <dbReference type="ARBA" id="ARBA00022776"/>
    </source>
</evidence>
<dbReference type="Pfam" id="PF12717">
    <property type="entry name" value="Cnd1"/>
    <property type="match status" value="1"/>
</dbReference>
<reference evidence="9 10" key="1">
    <citation type="journal article" date="2018" name="Sci. Rep.">
        <title>Raphidocelis subcapitata (=Pseudokirchneriella subcapitata) provides an insight into genome evolution and environmental adaptations in the Sphaeropleales.</title>
        <authorList>
            <person name="Suzuki S."/>
            <person name="Yamaguchi H."/>
            <person name="Nakajima N."/>
            <person name="Kawachi M."/>
        </authorList>
    </citation>
    <scope>NUCLEOTIDE SEQUENCE [LARGE SCALE GENOMIC DNA]</scope>
    <source>
        <strain evidence="9 10">NIES-35</strain>
    </source>
</reference>
<keyword evidence="5" id="KW-0131">Cell cycle</keyword>
<dbReference type="Pfam" id="PF12922">
    <property type="entry name" value="Cnd1_N"/>
    <property type="match status" value="1"/>
</dbReference>
<dbReference type="Proteomes" id="UP000247498">
    <property type="component" value="Unassembled WGS sequence"/>
</dbReference>
<evidence type="ECO:0000256" key="4">
    <source>
        <dbReference type="ARBA" id="ARBA00023242"/>
    </source>
</evidence>
<dbReference type="EMBL" id="BDRX01000142">
    <property type="protein sequence ID" value="GBF99009.1"/>
    <property type="molecule type" value="Genomic_DNA"/>
</dbReference>
<feature type="region of interest" description="Disordered" evidence="6">
    <location>
        <begin position="145"/>
        <end position="164"/>
    </location>
</feature>
<sequence length="1565" mass="157008">MICGDFEIPTAWAPRDEEPSASALGVLQELQDNDALYIADETTFEQALELVSCFSRLPARDRTALVEALTSNLLSLAASTEALLEEWSDAAPDAVAAHKAALRAQTFLLHCVSSQASEEAERGAGAGGAAAAAAAPKGRGGGVAARRGRAAAADEDAGPPSDGWDWEWGRAATLRALEAVLLVDLAALFGGVPGVERMAGLALDVALAALESKSAAAARAAPLRAAATEVLCACALRYGQLEAAASQLLARARRADHVAAAAAAAAAYAEARFNKSQLAVALLCEFSRATPGELDDEARANAAAVTRLAALAPALAEAAPGAVANQISLLRPFLACSSASMRGAVLSAIGTVLIKVYNADLLNASTTDGARSAHLRSKRALMEVLKARALDKGAYVRQRVMQIWSALVEAEVVPIASYNEVLGLAISRLEDDSQLVVRAAIGLAYQLLRKNPFGERLATQRFVSTLPCLEARLAEYGGAPEAARARAGAGGAGSEGGAGPEGDEEMADGAAGDEAAEGEAGADAEAEADGDEGEARLPDGPRVSEVRHLIATVRAAVEFCRRLEGALPTLRLQLGSSSSGVVTEVIKLLAFLRRFQVPGAASALRGMWPLVFAREEEVRTAVLEAWWAMYLGGGLDGRGSSPKEQVETLLSEVVPGLTLGELSALGTILSRLAAPPSPRLAVGRLLGPLMNLLVSEFTRAGAGAAPAAAAAAAAGSADAAAARDQSGDGGAAEGQRRVRLAFQLLSLLAAASPADVLPHAEGIAAIGFSQKMEDPAIQRATCQVLASVAPCLLSGGGGPGAARERFLARAYEAIARLLLGSGSGSGSGSWGSGGGGAAGDAPGYGSGNWPAVAEAAVAALYALHPRPHALAGAVLARLARAAGLSGGAAGAAPSAAGLARVFTVLGAVALQQLALSERGVRAARAGRADASRSAAEAAADAAREAAAAGGGATPAKGAKRGGKRSAGGAAAGAGEGDDIAAQLGVGAAASMDELDALAAEIEGQISEPGQLLGGYTSLLSALCFRRSFLDAPEPLQSAALLALTKLMAIDGRLCAPSAAAGAQGGGAGGGRDHVALLFTLLLERRVPAAVRANIVTALGDLASRWPNALEPWTWAMYEPLSDPDPTVRSCCLSVLTHLVLGGRLKAKGSVAKVARLTADSDPAIAARARLFFSQLAKSGTGSARASASAAAGASAANPVYNLLPDMLSALCREQGLSDGEFREIMGELLPYVKDRQADALREKLALRMEHAPGGAREWRWLAFCLGQLGYSEKAARRLAEVTRAYKHALGEDEVYCVFKGFADKARKAQGGARASAPAASAAAAPDGPPAPRGAGDELRERAEEWARALDEARAAALEAKAVEEAAAARAAAAAAAAAAGGGTPGGGGGGPAPATPGGAAAGAEAAAAGAPAPPAAGTPAPPAAAAPGAEAGAGAGAGGEQEHVPLMTPVQPGLAPPPDMEDDDDEETGLEGEEGPGGRAPEVGGDDDDDAASEARAGAPEAAAAPSESLGRRMAALTVGGGRGARASRGAGGGGGGGEVSSAEVAPRARRGRRAVVVESSDEDE</sequence>
<dbReference type="GO" id="GO:0051301">
    <property type="term" value="P:cell division"/>
    <property type="evidence" value="ECO:0007669"/>
    <property type="project" value="UniProtKB-KW"/>
</dbReference>
<keyword evidence="2" id="KW-0132">Cell division</keyword>
<feature type="domain" description="Condensin complex subunit 1 C-terminal" evidence="7">
    <location>
        <begin position="1090"/>
        <end position="1265"/>
    </location>
</feature>
<feature type="compositionally biased region" description="Acidic residues" evidence="6">
    <location>
        <begin position="514"/>
        <end position="532"/>
    </location>
</feature>
<protein>
    <recommendedName>
        <fullName evidence="11">Condensin complex subunit 1</fullName>
    </recommendedName>
</protein>
<dbReference type="FunCoup" id="A0A2V0PHE7">
    <property type="interactions" value="1095"/>
</dbReference>
<feature type="region of interest" description="Disordered" evidence="6">
    <location>
        <begin position="486"/>
        <end position="540"/>
    </location>
</feature>
<dbReference type="InterPro" id="IPR032682">
    <property type="entry name" value="Cnd1_C"/>
</dbReference>
<dbReference type="GO" id="GO:0000779">
    <property type="term" value="C:condensed chromosome, centromeric region"/>
    <property type="evidence" value="ECO:0007669"/>
    <property type="project" value="TreeGrafter"/>
</dbReference>
<name>A0A2V0PHE7_9CHLO</name>
<evidence type="ECO:0000256" key="2">
    <source>
        <dbReference type="ARBA" id="ARBA00022618"/>
    </source>
</evidence>
<dbReference type="GO" id="GO:0005634">
    <property type="term" value="C:nucleus"/>
    <property type="evidence" value="ECO:0007669"/>
    <property type="project" value="UniProtKB-SubCell"/>
</dbReference>
<evidence type="ECO:0000313" key="10">
    <source>
        <dbReference type="Proteomes" id="UP000247498"/>
    </source>
</evidence>
<proteinExistence type="predicted"/>
<gene>
    <name evidence="9" type="ORF">Rsub_11813</name>
</gene>
<keyword evidence="3" id="KW-0498">Mitosis</keyword>
<dbReference type="GO" id="GO:0010032">
    <property type="term" value="P:meiotic chromosome condensation"/>
    <property type="evidence" value="ECO:0007669"/>
    <property type="project" value="TreeGrafter"/>
</dbReference>
<dbReference type="InParanoid" id="A0A2V0PHE7"/>
<feature type="compositionally biased region" description="Gly residues" evidence="6">
    <location>
        <begin position="488"/>
        <end position="500"/>
    </location>
</feature>
<accession>A0A2V0PHE7</accession>
<feature type="compositionally biased region" description="Low complexity" evidence="6">
    <location>
        <begin position="1312"/>
        <end position="1325"/>
    </location>
</feature>
<dbReference type="SUPFAM" id="SSF48371">
    <property type="entry name" value="ARM repeat"/>
    <property type="match status" value="1"/>
</dbReference>
<feature type="region of interest" description="Disordered" evidence="6">
    <location>
        <begin position="1378"/>
        <end position="1565"/>
    </location>
</feature>
<feature type="region of interest" description="Disordered" evidence="6">
    <location>
        <begin position="949"/>
        <end position="973"/>
    </location>
</feature>
<comment type="subcellular location">
    <subcellularLocation>
        <location evidence="1">Nucleus</location>
    </subcellularLocation>
</comment>
<comment type="caution">
    <text evidence="9">The sequence shown here is derived from an EMBL/GenBank/DDBJ whole genome shotgun (WGS) entry which is preliminary data.</text>
</comment>
<evidence type="ECO:0000259" key="8">
    <source>
        <dbReference type="Pfam" id="PF12922"/>
    </source>
</evidence>
<feature type="compositionally biased region" description="Low complexity" evidence="6">
    <location>
        <begin position="1494"/>
        <end position="1509"/>
    </location>
</feature>
<dbReference type="GO" id="GO:0042393">
    <property type="term" value="F:histone binding"/>
    <property type="evidence" value="ECO:0007669"/>
    <property type="project" value="TreeGrafter"/>
</dbReference>
<feature type="compositionally biased region" description="Acidic residues" evidence="6">
    <location>
        <begin position="1459"/>
        <end position="1474"/>
    </location>
</feature>
<feature type="compositionally biased region" description="Gly residues" evidence="6">
    <location>
        <begin position="1519"/>
        <end position="1539"/>
    </location>
</feature>
<dbReference type="OrthoDB" id="548406at2759"/>
<dbReference type="InterPro" id="IPR024324">
    <property type="entry name" value="Condensin_cplx_su1_N"/>
</dbReference>
<evidence type="ECO:0000256" key="6">
    <source>
        <dbReference type="SAM" id="MobiDB-lite"/>
    </source>
</evidence>
<evidence type="ECO:0000256" key="1">
    <source>
        <dbReference type="ARBA" id="ARBA00004123"/>
    </source>
</evidence>
<feature type="compositionally biased region" description="Low complexity" evidence="6">
    <location>
        <begin position="1395"/>
        <end position="1410"/>
    </location>
</feature>
<evidence type="ECO:0008006" key="11">
    <source>
        <dbReference type="Google" id="ProtNLM"/>
    </source>
</evidence>
<dbReference type="STRING" id="307507.A0A2V0PHE7"/>
<keyword evidence="4" id="KW-0539">Nucleus</keyword>
<keyword evidence="10" id="KW-1185">Reference proteome</keyword>
<dbReference type="GO" id="GO:0007076">
    <property type="term" value="P:mitotic chromosome condensation"/>
    <property type="evidence" value="ECO:0007669"/>
    <property type="project" value="InterPro"/>
</dbReference>